<feature type="compositionally biased region" description="Basic and acidic residues" evidence="1">
    <location>
        <begin position="51"/>
        <end position="65"/>
    </location>
</feature>
<dbReference type="Proteomes" id="UP000523007">
    <property type="component" value="Unassembled WGS sequence"/>
</dbReference>
<name>A0A7W7RDG1_9ACTN</name>
<comment type="caution">
    <text evidence="3">The sequence shown here is derived from an EMBL/GenBank/DDBJ whole genome shotgun (WGS) entry which is preliminary data.</text>
</comment>
<feature type="compositionally biased region" description="Gly residues" evidence="1">
    <location>
        <begin position="75"/>
        <end position="84"/>
    </location>
</feature>
<accession>A0A7W7RDG1</accession>
<evidence type="ECO:0000313" key="3">
    <source>
        <dbReference type="EMBL" id="MBB4929603.1"/>
    </source>
</evidence>
<reference evidence="3 4" key="1">
    <citation type="submission" date="2020-08" db="EMBL/GenBank/DDBJ databases">
        <title>Sequencing the genomes of 1000 actinobacteria strains.</title>
        <authorList>
            <person name="Klenk H.-P."/>
        </authorList>
    </citation>
    <scope>NUCLEOTIDE SEQUENCE [LARGE SCALE GENOMIC DNA]</scope>
    <source>
        <strain evidence="3 4">DSM 102030</strain>
    </source>
</reference>
<proteinExistence type="predicted"/>
<dbReference type="PROSITE" id="PS51257">
    <property type="entry name" value="PROKAR_LIPOPROTEIN"/>
    <property type="match status" value="1"/>
</dbReference>
<evidence type="ECO:0000256" key="1">
    <source>
        <dbReference type="SAM" id="MobiDB-lite"/>
    </source>
</evidence>
<dbReference type="AlphaFoldDB" id="A0A7W7RDG1"/>
<feature type="compositionally biased region" description="Gly residues" evidence="1">
    <location>
        <begin position="23"/>
        <end position="43"/>
    </location>
</feature>
<feature type="region of interest" description="Disordered" evidence="1">
    <location>
        <begin position="23"/>
        <end position="112"/>
    </location>
</feature>
<evidence type="ECO:0000313" key="4">
    <source>
        <dbReference type="Proteomes" id="UP000523007"/>
    </source>
</evidence>
<evidence type="ECO:0000256" key="2">
    <source>
        <dbReference type="SAM" id="SignalP"/>
    </source>
</evidence>
<feature type="signal peptide" evidence="2">
    <location>
        <begin position="1"/>
        <end position="19"/>
    </location>
</feature>
<gene>
    <name evidence="3" type="ORF">F4561_000423</name>
</gene>
<dbReference type="RefSeq" id="WP_184574224.1">
    <property type="nucleotide sequence ID" value="NZ_JACHJT010000001.1"/>
</dbReference>
<sequence>MRGPLLAAPALFLVLGLAACGGSGDSGGGGGDPVAAAEGGGAEEGPAAMDEEQRLEFSECMRDNGVDMPDSQSNSGGGAPGGVPEGPNTEAAIEECEEHLPNGGEPPEVSEEDLENLQAFTECMRDNDIDMPDPGADGTLNLPEDVDPSSSEFQDAGEQCRDETGGAPVHVQKGNP</sequence>
<feature type="chain" id="PRO_5039719458" evidence="2">
    <location>
        <begin position="20"/>
        <end position="176"/>
    </location>
</feature>
<feature type="region of interest" description="Disordered" evidence="1">
    <location>
        <begin position="126"/>
        <end position="176"/>
    </location>
</feature>
<keyword evidence="2" id="KW-0732">Signal</keyword>
<keyword evidence="4" id="KW-1185">Reference proteome</keyword>
<organism evidence="3 4">
    <name type="scientific">Lipingzhangella halophila</name>
    <dbReference type="NCBI Taxonomy" id="1783352"/>
    <lineage>
        <taxon>Bacteria</taxon>
        <taxon>Bacillati</taxon>
        <taxon>Actinomycetota</taxon>
        <taxon>Actinomycetes</taxon>
        <taxon>Streptosporangiales</taxon>
        <taxon>Nocardiopsidaceae</taxon>
        <taxon>Lipingzhangella</taxon>
    </lineage>
</organism>
<dbReference type="EMBL" id="JACHJT010000001">
    <property type="protein sequence ID" value="MBB4929603.1"/>
    <property type="molecule type" value="Genomic_DNA"/>
</dbReference>
<protein>
    <submittedName>
        <fullName evidence="3">Uncharacterized protein</fullName>
    </submittedName>
</protein>